<dbReference type="EC" id="2.7.7.7" evidence="1"/>
<evidence type="ECO:0000259" key="3">
    <source>
        <dbReference type="Pfam" id="PF03104"/>
    </source>
</evidence>
<comment type="similarity">
    <text evidence="1">Belongs to the DNA polymerase type-B family.</text>
</comment>
<evidence type="ECO:0000313" key="4">
    <source>
        <dbReference type="Ensembl" id="ENSSSCP00070009367.1"/>
    </source>
</evidence>
<keyword evidence="1" id="KW-0411">Iron-sulfur</keyword>
<dbReference type="InterPro" id="IPR029703">
    <property type="entry name" value="POL2"/>
</dbReference>
<dbReference type="Gene3D" id="3.30.420.10">
    <property type="entry name" value="Ribonuclease H-like superfamily/Ribonuclease H"/>
    <property type="match status" value="1"/>
</dbReference>
<feature type="region of interest" description="Disordered" evidence="2">
    <location>
        <begin position="1"/>
        <end position="31"/>
    </location>
</feature>
<evidence type="ECO:0000256" key="2">
    <source>
        <dbReference type="SAM" id="MobiDB-lite"/>
    </source>
</evidence>
<dbReference type="Proteomes" id="UP000314985">
    <property type="component" value="Unassembled WGS sequence"/>
</dbReference>
<dbReference type="SUPFAM" id="SSF53098">
    <property type="entry name" value="Ribonuclease H-like"/>
    <property type="match status" value="1"/>
</dbReference>
<keyword evidence="1" id="KW-0408">Iron</keyword>
<comment type="subcellular location">
    <subcellularLocation>
        <location evidence="1">Nucleus</location>
    </subcellularLocation>
</comment>
<dbReference type="GO" id="GO:0003887">
    <property type="term" value="F:DNA-directed DNA polymerase activity"/>
    <property type="evidence" value="ECO:0007669"/>
    <property type="project" value="UniProtKB-KW"/>
</dbReference>
<dbReference type="InterPro" id="IPR036397">
    <property type="entry name" value="RNaseH_sf"/>
</dbReference>
<feature type="domain" description="DNA-directed DNA polymerase family B exonuclease" evidence="3">
    <location>
        <begin position="247"/>
        <end position="287"/>
    </location>
</feature>
<dbReference type="GO" id="GO:0003677">
    <property type="term" value="F:DNA binding"/>
    <property type="evidence" value="ECO:0007669"/>
    <property type="project" value="UniProtKB-KW"/>
</dbReference>
<keyword evidence="1" id="KW-0479">Metal-binding</keyword>
<feature type="compositionally biased region" description="Basic and acidic residues" evidence="2">
    <location>
        <begin position="9"/>
        <end position="24"/>
    </location>
</feature>
<name>A0A4X1T109_PIG</name>
<reference evidence="4" key="2">
    <citation type="submission" date="2025-08" db="UniProtKB">
        <authorList>
            <consortium name="Ensembl"/>
        </authorList>
    </citation>
    <scope>IDENTIFICATION</scope>
</reference>
<evidence type="ECO:0000256" key="1">
    <source>
        <dbReference type="RuleBase" id="RU365029"/>
    </source>
</evidence>
<keyword evidence="1" id="KW-0862">Zinc</keyword>
<comment type="function">
    <text evidence="1">DNA polymerase II participates in chromosomal DNA replication.</text>
</comment>
<keyword evidence="1" id="KW-0863">Zinc-finger</keyword>
<comment type="cofactor">
    <cofactor evidence="1">
        <name>[4Fe-4S] cluster</name>
        <dbReference type="ChEBI" id="CHEBI:49883"/>
    </cofactor>
</comment>
<proteinExistence type="inferred from homology"/>
<dbReference type="InterPro" id="IPR006133">
    <property type="entry name" value="DNA-dir_DNA_pol_B_exonuc"/>
</dbReference>
<dbReference type="GO" id="GO:0008270">
    <property type="term" value="F:zinc ion binding"/>
    <property type="evidence" value="ECO:0007669"/>
    <property type="project" value="UniProtKB-KW"/>
</dbReference>
<keyword evidence="1" id="KW-0235">DNA replication</keyword>
<reference evidence="5" key="1">
    <citation type="submission" date="2017-08" db="EMBL/GenBank/DDBJ databases">
        <title>USMARCv1.0.</title>
        <authorList>
            <person name="Hannum G.I."/>
            <person name="Koren S."/>
            <person name="Schroeder S.G."/>
            <person name="Chin S.C."/>
            <person name="Nonneman D.J."/>
            <person name="Becker S.A."/>
            <person name="Rosen B.D."/>
            <person name="Bickhart D.M."/>
            <person name="Putnam N.H."/>
            <person name="Green R.E."/>
            <person name="Tuggle C.K."/>
            <person name="Liu H."/>
            <person name="Rohrer G.A."/>
            <person name="Warr A."/>
            <person name="Hall R."/>
            <person name="Kim K."/>
            <person name="Hume D.A."/>
            <person name="Talbot R."/>
            <person name="Chow W."/>
            <person name="Howe K."/>
            <person name="Schwartz A.S."/>
            <person name="Watson M."/>
            <person name="Archibald A.L."/>
            <person name="Phillippy A.M."/>
            <person name="Smith T.P.L."/>
        </authorList>
    </citation>
    <scope>NUCLEOTIDE SEQUENCE [LARGE SCALE GENOMIC DNA]</scope>
</reference>
<keyword evidence="1" id="KW-0004">4Fe-4S</keyword>
<protein>
    <recommendedName>
        <fullName evidence="1">DNA polymerase epsilon catalytic subunit</fullName>
        <ecNumber evidence="1">2.7.7.7</ecNumber>
    </recommendedName>
</protein>
<dbReference type="GO" id="GO:0006260">
    <property type="term" value="P:DNA replication"/>
    <property type="evidence" value="ECO:0007669"/>
    <property type="project" value="UniProtKB-KW"/>
</dbReference>
<keyword evidence="1" id="KW-0548">Nucleotidyltransferase</keyword>
<dbReference type="InterPro" id="IPR012337">
    <property type="entry name" value="RNaseH-like_sf"/>
</dbReference>
<dbReference type="GO" id="GO:0006281">
    <property type="term" value="P:DNA repair"/>
    <property type="evidence" value="ECO:0007669"/>
    <property type="project" value="InterPro"/>
</dbReference>
<organism evidence="4 5">
    <name type="scientific">Sus scrofa</name>
    <name type="common">Pig</name>
    <dbReference type="NCBI Taxonomy" id="9823"/>
    <lineage>
        <taxon>Eukaryota</taxon>
        <taxon>Metazoa</taxon>
        <taxon>Chordata</taxon>
        <taxon>Craniata</taxon>
        <taxon>Vertebrata</taxon>
        <taxon>Euteleostomi</taxon>
        <taxon>Mammalia</taxon>
        <taxon>Eutheria</taxon>
        <taxon>Laurasiatheria</taxon>
        <taxon>Artiodactyla</taxon>
        <taxon>Suina</taxon>
        <taxon>Suidae</taxon>
        <taxon>Sus</taxon>
    </lineage>
</organism>
<dbReference type="PANTHER" id="PTHR10670:SF0">
    <property type="entry name" value="DNA POLYMERASE EPSILON CATALYTIC SUBUNIT A"/>
    <property type="match status" value="1"/>
</dbReference>
<dbReference type="GO" id="GO:0008622">
    <property type="term" value="C:epsilon DNA polymerase complex"/>
    <property type="evidence" value="ECO:0007669"/>
    <property type="project" value="InterPro"/>
</dbReference>
<keyword evidence="1" id="KW-0238">DNA-binding</keyword>
<dbReference type="AlphaFoldDB" id="A0A4X1T109"/>
<comment type="catalytic activity">
    <reaction evidence="1">
        <text>DNA(n) + a 2'-deoxyribonucleoside 5'-triphosphate = DNA(n+1) + diphosphate</text>
        <dbReference type="Rhea" id="RHEA:22508"/>
        <dbReference type="Rhea" id="RHEA-COMP:17339"/>
        <dbReference type="Rhea" id="RHEA-COMP:17340"/>
        <dbReference type="ChEBI" id="CHEBI:33019"/>
        <dbReference type="ChEBI" id="CHEBI:61560"/>
        <dbReference type="ChEBI" id="CHEBI:173112"/>
        <dbReference type="EC" id="2.7.7.7"/>
    </reaction>
</comment>
<dbReference type="GO" id="GO:0051539">
    <property type="term" value="F:4 iron, 4 sulfur cluster binding"/>
    <property type="evidence" value="ECO:0007669"/>
    <property type="project" value="UniProtKB-KW"/>
</dbReference>
<sequence length="295" mass="34122">MVLRNTGRRRAEPGPEGEPSRDDGPSSSVSALKRLERSQWTDKMDLRFGFERLKEPGEKTGWLINMHPTEILDEDKRLISAVDYYFIQDDGSRFKVALPYKPYFYIGCEREVSSFLSKKFQGKIAKVETVPKEDLDLVTKSLVGLKRNYIKLSFNTVEDLKNREQGHASDAYTAMLSSVLQGGSVVMDEEETSKKIADQLDNIVDMRENRLLWTWNSLVNAPRILQAHWYNVRYRGNAFPVELPLVERPDPVVLAFDIETTKLPLKFPDAETDQIMMISYMIDGQGDRLRRYRRF</sequence>
<keyword evidence="1" id="KW-0808">Transferase</keyword>
<accession>A0A4X1T109</accession>
<keyword evidence="1" id="KW-0539">Nucleus</keyword>
<dbReference type="PANTHER" id="PTHR10670">
    <property type="entry name" value="DNA POLYMERASE EPSILON CATALYTIC SUBUNIT A"/>
    <property type="match status" value="1"/>
</dbReference>
<dbReference type="Pfam" id="PF03104">
    <property type="entry name" value="DNA_pol_B_exo1"/>
    <property type="match status" value="1"/>
</dbReference>
<evidence type="ECO:0000313" key="5">
    <source>
        <dbReference type="Proteomes" id="UP000314985"/>
    </source>
</evidence>
<keyword evidence="1" id="KW-0239">DNA-directed DNA polymerase</keyword>
<dbReference type="Ensembl" id="ENSSSCT00070011361.1">
    <property type="protein sequence ID" value="ENSSSCP00070009367.1"/>
    <property type="gene ID" value="ENSSSCG00070005924.1"/>
</dbReference>